<feature type="compositionally biased region" description="Basic and acidic residues" evidence="2">
    <location>
        <begin position="613"/>
        <end position="626"/>
    </location>
</feature>
<feature type="region of interest" description="Disordered" evidence="2">
    <location>
        <begin position="1"/>
        <end position="23"/>
    </location>
</feature>
<feature type="region of interest" description="Disordered" evidence="2">
    <location>
        <begin position="55"/>
        <end position="93"/>
    </location>
</feature>
<feature type="region of interest" description="Disordered" evidence="2">
    <location>
        <begin position="189"/>
        <end position="257"/>
    </location>
</feature>
<reference evidence="3 4" key="1">
    <citation type="submission" date="2014-04" db="EMBL/GenBank/DDBJ databases">
        <title>Evolutionary Origins and Diversification of the Mycorrhizal Mutualists.</title>
        <authorList>
            <consortium name="DOE Joint Genome Institute"/>
            <consortium name="Mycorrhizal Genomics Consortium"/>
            <person name="Kohler A."/>
            <person name="Kuo A."/>
            <person name="Nagy L.G."/>
            <person name="Floudas D."/>
            <person name="Copeland A."/>
            <person name="Barry K.W."/>
            <person name="Cichocki N."/>
            <person name="Veneault-Fourrey C."/>
            <person name="LaButti K."/>
            <person name="Lindquist E.A."/>
            <person name="Lipzen A."/>
            <person name="Lundell T."/>
            <person name="Morin E."/>
            <person name="Murat C."/>
            <person name="Riley R."/>
            <person name="Ohm R."/>
            <person name="Sun H."/>
            <person name="Tunlid A."/>
            <person name="Henrissat B."/>
            <person name="Grigoriev I.V."/>
            <person name="Hibbett D.S."/>
            <person name="Martin F."/>
        </authorList>
    </citation>
    <scope>NUCLEOTIDE SEQUENCE [LARGE SCALE GENOMIC DNA]</scope>
    <source>
        <strain evidence="3 4">Koide BX008</strain>
    </source>
</reference>
<dbReference type="HOGENOM" id="CLU_003265_0_0_1"/>
<feature type="region of interest" description="Disordered" evidence="2">
    <location>
        <begin position="420"/>
        <end position="535"/>
    </location>
</feature>
<dbReference type="Gene3D" id="3.40.20.10">
    <property type="entry name" value="Severin"/>
    <property type="match status" value="1"/>
</dbReference>
<feature type="region of interest" description="Disordered" evidence="2">
    <location>
        <begin position="723"/>
        <end position="762"/>
    </location>
</feature>
<feature type="compositionally biased region" description="Polar residues" evidence="2">
    <location>
        <begin position="631"/>
        <end position="645"/>
    </location>
</feature>
<feature type="compositionally biased region" description="Basic and acidic residues" evidence="2">
    <location>
        <begin position="11"/>
        <end position="20"/>
    </location>
</feature>
<organism evidence="3 4">
    <name type="scientific">Amanita muscaria (strain Koide BX008)</name>
    <dbReference type="NCBI Taxonomy" id="946122"/>
    <lineage>
        <taxon>Eukaryota</taxon>
        <taxon>Fungi</taxon>
        <taxon>Dikarya</taxon>
        <taxon>Basidiomycota</taxon>
        <taxon>Agaricomycotina</taxon>
        <taxon>Agaricomycetes</taxon>
        <taxon>Agaricomycetidae</taxon>
        <taxon>Agaricales</taxon>
        <taxon>Pluteineae</taxon>
        <taxon>Amanitaceae</taxon>
        <taxon>Amanita</taxon>
    </lineage>
</organism>
<feature type="compositionally biased region" description="Polar residues" evidence="2">
    <location>
        <begin position="145"/>
        <end position="155"/>
    </location>
</feature>
<accession>A0A0C2XHD5</accession>
<feature type="region of interest" description="Disordered" evidence="2">
    <location>
        <begin position="822"/>
        <end position="846"/>
    </location>
</feature>
<keyword evidence="1" id="KW-0677">Repeat</keyword>
<protein>
    <recommendedName>
        <fullName evidence="5">Gelsolin</fullName>
    </recommendedName>
</protein>
<dbReference type="OrthoDB" id="6375767at2759"/>
<dbReference type="GO" id="GO:0051015">
    <property type="term" value="F:actin filament binding"/>
    <property type="evidence" value="ECO:0007669"/>
    <property type="project" value="InterPro"/>
</dbReference>
<feature type="compositionally biased region" description="Pro residues" evidence="2">
    <location>
        <begin position="367"/>
        <end position="384"/>
    </location>
</feature>
<dbReference type="PANTHER" id="PTHR11977">
    <property type="entry name" value="VILLIN"/>
    <property type="match status" value="1"/>
</dbReference>
<gene>
    <name evidence="3" type="ORF">M378DRAFT_8282</name>
</gene>
<evidence type="ECO:0000256" key="2">
    <source>
        <dbReference type="SAM" id="MobiDB-lite"/>
    </source>
</evidence>
<feature type="compositionally biased region" description="Polar residues" evidence="2">
    <location>
        <begin position="663"/>
        <end position="672"/>
    </location>
</feature>
<keyword evidence="4" id="KW-1185">Reference proteome</keyword>
<dbReference type="InParanoid" id="A0A0C2XHD5"/>
<dbReference type="SMART" id="SM00262">
    <property type="entry name" value="GEL"/>
    <property type="match status" value="1"/>
</dbReference>
<dbReference type="AlphaFoldDB" id="A0A0C2XHD5"/>
<evidence type="ECO:0000313" key="3">
    <source>
        <dbReference type="EMBL" id="KIL68846.1"/>
    </source>
</evidence>
<evidence type="ECO:0008006" key="5">
    <source>
        <dbReference type="Google" id="ProtNLM"/>
    </source>
</evidence>
<feature type="compositionally biased region" description="Basic and acidic residues" evidence="2">
    <location>
        <begin position="223"/>
        <end position="243"/>
    </location>
</feature>
<dbReference type="InterPro" id="IPR007122">
    <property type="entry name" value="Villin/Gelsolin"/>
</dbReference>
<dbReference type="InterPro" id="IPR029006">
    <property type="entry name" value="ADF-H/Gelsolin-like_dom_sf"/>
</dbReference>
<feature type="compositionally biased region" description="Basic and acidic residues" evidence="2">
    <location>
        <begin position="514"/>
        <end position="527"/>
    </location>
</feature>
<sequence length="1260" mass="138764">MDTLSSNSHTRHYDIPKSEEDLAEWTTRIKALQRQVDADDEAEQRSLEEEIAAARRARLRRSRDMKDYSSSPSRSDHSQTNVEKQTETSKRALNVGYNGQGAAFDAEKKSVSQTLPVRKAEPMSLAAFIGGRATGPRLNKHAPQQDATDPTQFEQRTHTTVPHPVFGRNGIAMPGLVGQRPSEVRSLEAGGFPPASIEHKPHVPLPVKKHAEQSGERPIGSKRTGDKENKENRVSQKASEKKVAFASRTGDEENGSVMHKASVREPVFFPSMAGEQEQTIPPQRTSSRERAISTPVGFAAVQGAVRLSSRAPERRDTHHDIQVGIPLKDRFKQLSSQAEATTRRASTASPTPQKLPPTSSYLARPIQPQPRPLSQPAMAPPYSVPSPAFAKPPAQKEVTPSISRLQGRGFVKSIVKISSQLESPSVTPPSPPTKPLAGRKSSVLDRWQPQVAASSSTPPPPVAPKPVTLVKALPSNPSPFDTRPPSRPPSISPVKRLRTRASLPSISQGITDGAKFDKNTKPLEKMPPDGTPGLGSATTMAIYKPSASPIESEFMHVDELGIRMQIVSPCTEDAGKIHASGGLPPPSRKPLSHPTKDRARKTRKVKDVQGTGQERDKEAVVEHAQDRASLATPSTLPISVQQDVPTLNAPDIPPEHPGIAVNPSGTGRSPTLGNVASRWTEQTLITVSPASPPTALQNENKRAAHLGRALPGMAPRHNTMEPAAVLSRPKSSSSMPRNREGATGQPANVAVRHARSPSTERRPTVMDVALALSQQAEIQSGPLHVQEGKDQNFAATQIITHEMKGERRKSTLNKYTSIVLPSVKEEGTPSSTPNSTLSRHTHPSNNVDVLDMKKTVETFTRLQTSHTDNPLPIVDVPRLLKHQPKPEFSEPTVQTISVDVLSIMGLTTIPVLQNSNIFYDTELLAIVYRSKSRVDGLVSTALWVWRGKHIQVGDKEQRKIQDLSRHYGTNAILIKQHSEPPKLVHLLGGVLAIRQGSRSRWSSENTTMHLIRENGGAIYIDEFDLSAKKLCSGFSYCISILNTIYVWYGRGSTQAERQAALQYARSCSLEGQQPLELHEGEDDIDEMFWMLLGGQDYAKADYWKWRKEAPVTDPVIWRVRAEQGDQAVRFLLNRKDEFDVLQQVIPISSWSSESNFQEGVYILNCVWEFFVLVGSRARSRKQDIRLSLDVAQTMAKTLAPHRPFLPTVHTLVLPSQLPLDMRLNFRDLDEESLNDGEVPDHMNIFSVAEALDSLQKRHGM</sequence>
<feature type="compositionally biased region" description="Polar residues" evidence="2">
    <location>
        <begin position="828"/>
        <end position="846"/>
    </location>
</feature>
<dbReference type="STRING" id="946122.A0A0C2XHD5"/>
<feature type="compositionally biased region" description="Low complexity" evidence="2">
    <location>
        <begin position="335"/>
        <end position="352"/>
    </location>
</feature>
<feature type="region of interest" description="Disordered" evidence="2">
    <location>
        <begin position="574"/>
        <end position="672"/>
    </location>
</feature>
<evidence type="ECO:0000313" key="4">
    <source>
        <dbReference type="Proteomes" id="UP000054549"/>
    </source>
</evidence>
<feature type="region of interest" description="Disordered" evidence="2">
    <location>
        <begin position="308"/>
        <end position="404"/>
    </location>
</feature>
<name>A0A0C2XHD5_AMAMK</name>
<feature type="region of interest" description="Disordered" evidence="2">
    <location>
        <begin position="134"/>
        <end position="155"/>
    </location>
</feature>
<dbReference type="EMBL" id="KN818227">
    <property type="protein sequence ID" value="KIL68846.1"/>
    <property type="molecule type" value="Genomic_DNA"/>
</dbReference>
<proteinExistence type="predicted"/>
<evidence type="ECO:0000256" key="1">
    <source>
        <dbReference type="ARBA" id="ARBA00022737"/>
    </source>
</evidence>
<feature type="compositionally biased region" description="Basic and acidic residues" evidence="2">
    <location>
        <begin position="311"/>
        <end position="332"/>
    </location>
</feature>
<dbReference type="Proteomes" id="UP000054549">
    <property type="component" value="Unassembled WGS sequence"/>
</dbReference>
<dbReference type="PANTHER" id="PTHR11977:SF51">
    <property type="entry name" value="PROTEIN FLIGHTLESS-1 HOMOLOG"/>
    <property type="match status" value="1"/>
</dbReference>
<dbReference type="SUPFAM" id="SSF55753">
    <property type="entry name" value="Actin depolymerizing proteins"/>
    <property type="match status" value="1"/>
</dbReference>